<keyword evidence="1" id="KW-0805">Transcription regulation</keyword>
<dbReference type="PROSITE" id="PS52050">
    <property type="entry name" value="WYL"/>
    <property type="match status" value="1"/>
</dbReference>
<dbReference type="RefSeq" id="WP_207702031.1">
    <property type="nucleotide sequence ID" value="NZ_JAFREL020000001.1"/>
</dbReference>
<dbReference type="Pfam" id="PF08279">
    <property type="entry name" value="HTH_11"/>
    <property type="match status" value="1"/>
</dbReference>
<dbReference type="Pfam" id="PF13280">
    <property type="entry name" value="WYL"/>
    <property type="match status" value="1"/>
</dbReference>
<dbReference type="PIRSF" id="PIRSF016838">
    <property type="entry name" value="PafC"/>
    <property type="match status" value="1"/>
</dbReference>
<dbReference type="SMART" id="SM00420">
    <property type="entry name" value="HTH_DEOR"/>
    <property type="match status" value="1"/>
</dbReference>
<dbReference type="Proteomes" id="UP000664357">
    <property type="component" value="Unassembled WGS sequence"/>
</dbReference>
<evidence type="ECO:0000313" key="5">
    <source>
        <dbReference type="Proteomes" id="UP000664357"/>
    </source>
</evidence>
<dbReference type="Pfam" id="PF25583">
    <property type="entry name" value="WCX"/>
    <property type="match status" value="1"/>
</dbReference>
<dbReference type="InterPro" id="IPR036390">
    <property type="entry name" value="WH_DNA-bd_sf"/>
</dbReference>
<feature type="domain" description="HTH deoR-type" evidence="3">
    <location>
        <begin position="2"/>
        <end position="60"/>
    </location>
</feature>
<dbReference type="InterPro" id="IPR026881">
    <property type="entry name" value="WYL_dom"/>
</dbReference>
<dbReference type="PANTHER" id="PTHR34580">
    <property type="match status" value="1"/>
</dbReference>
<dbReference type="PROSITE" id="PS51000">
    <property type="entry name" value="HTH_DEOR_2"/>
    <property type="match status" value="1"/>
</dbReference>
<dbReference type="InterPro" id="IPR028349">
    <property type="entry name" value="PafC-like"/>
</dbReference>
<dbReference type="SUPFAM" id="SSF46785">
    <property type="entry name" value="Winged helix' DNA-binding domain"/>
    <property type="match status" value="1"/>
</dbReference>
<keyword evidence="5" id="KW-1185">Reference proteome</keyword>
<dbReference type="InterPro" id="IPR051534">
    <property type="entry name" value="CBASS_pafABC_assoc_protein"/>
</dbReference>
<dbReference type="Gene3D" id="1.10.10.10">
    <property type="entry name" value="Winged helix-like DNA-binding domain superfamily/Winged helix DNA-binding domain"/>
    <property type="match status" value="1"/>
</dbReference>
<gene>
    <name evidence="4" type="ORF">JZO67_001865</name>
</gene>
<reference evidence="4 5" key="2">
    <citation type="submission" date="2024-02" db="EMBL/GenBank/DDBJ databases">
        <title>The Genome Sequence of Enterococcus sp. DIV0159.</title>
        <authorList>
            <person name="Earl A."/>
            <person name="Manson A."/>
            <person name="Gilmore M."/>
            <person name="Sanders J."/>
            <person name="Shea T."/>
            <person name="Howe W."/>
            <person name="Livny J."/>
            <person name="Cuomo C."/>
            <person name="Neafsey D."/>
            <person name="Birren B."/>
        </authorList>
    </citation>
    <scope>NUCLEOTIDE SEQUENCE [LARGE SCALE GENOMIC DNA]</scope>
    <source>
        <strain evidence="4 5">665A</strain>
    </source>
</reference>
<reference evidence="4 5" key="1">
    <citation type="submission" date="2021-03" db="EMBL/GenBank/DDBJ databases">
        <authorList>
            <person name="Gilmore M.S."/>
            <person name="Schwartzman J."/>
            <person name="Van Tyne D."/>
            <person name="Martin M."/>
            <person name="Earl A.M."/>
            <person name="Manson A.L."/>
            <person name="Straub T."/>
            <person name="Salamzade R."/>
            <person name="Saavedra J."/>
            <person name="Lebreton F."/>
            <person name="Prichula J."/>
            <person name="Schaufler K."/>
            <person name="Gaca A."/>
            <person name="Sgardioli B."/>
            <person name="Wagenaar J."/>
            <person name="Strong T."/>
        </authorList>
    </citation>
    <scope>NUCLEOTIDE SEQUENCE [LARGE SCALE GENOMIC DNA]</scope>
    <source>
        <strain evidence="4 5">665A</strain>
    </source>
</reference>
<keyword evidence="2" id="KW-0804">Transcription</keyword>
<organism evidence="4 5">
    <name type="scientific">Candidatus Enterococcus ferrettii</name>
    <dbReference type="NCBI Taxonomy" id="2815324"/>
    <lineage>
        <taxon>Bacteria</taxon>
        <taxon>Bacillati</taxon>
        <taxon>Bacillota</taxon>
        <taxon>Bacilli</taxon>
        <taxon>Lactobacillales</taxon>
        <taxon>Enterococcaceae</taxon>
        <taxon>Enterococcus</taxon>
    </lineage>
</organism>
<dbReference type="InterPro" id="IPR036388">
    <property type="entry name" value="WH-like_DNA-bd_sf"/>
</dbReference>
<name>A0ABV0EQZ0_9ENTE</name>
<evidence type="ECO:0000259" key="3">
    <source>
        <dbReference type="PROSITE" id="PS51000"/>
    </source>
</evidence>
<sequence>MQIERLVQMIFYLIDHGQVTAQELAEQFNVSTRTIYRDVNTLTLAGIPILSAKGTGGGISLLEGYTLDKSLLTKEEQQNIYHGLQLLQATDYPNAEIAISKIGAVFHNVLQPQWLEVDFSYWGSDDTERIKLSDLQYAILNKHVITFEYANSELQKSHRKIEPLRLVFKSHAWYIVGYCQEKLETRVFRLSRMKRLRVQTETFARELPQDYSMKSPKAVERLCKLQLRFSPEAIHRLYDEFAEDQLTVEADGSYLVEFEAELNHWMIHYLLSFGRQVQVLSPKKVQTMLKEQALMIVQMYEE</sequence>
<evidence type="ECO:0000256" key="1">
    <source>
        <dbReference type="ARBA" id="ARBA00023015"/>
    </source>
</evidence>
<proteinExistence type="predicted"/>
<evidence type="ECO:0000313" key="4">
    <source>
        <dbReference type="EMBL" id="MEO1769914.1"/>
    </source>
</evidence>
<dbReference type="PANTHER" id="PTHR34580:SF1">
    <property type="entry name" value="PROTEIN PAFC"/>
    <property type="match status" value="1"/>
</dbReference>
<accession>A0ABV0EQZ0</accession>
<dbReference type="InterPro" id="IPR013196">
    <property type="entry name" value="HTH_11"/>
</dbReference>
<dbReference type="InterPro" id="IPR057727">
    <property type="entry name" value="WCX_dom"/>
</dbReference>
<comment type="caution">
    <text evidence="4">The sequence shown here is derived from an EMBL/GenBank/DDBJ whole genome shotgun (WGS) entry which is preliminary data.</text>
</comment>
<dbReference type="InterPro" id="IPR001034">
    <property type="entry name" value="DeoR_HTH"/>
</dbReference>
<protein>
    <recommendedName>
        <fullName evidence="3">HTH deoR-type domain-containing protein</fullName>
    </recommendedName>
</protein>
<dbReference type="EMBL" id="JAFREL020000001">
    <property type="protein sequence ID" value="MEO1769914.1"/>
    <property type="molecule type" value="Genomic_DNA"/>
</dbReference>
<evidence type="ECO:0000256" key="2">
    <source>
        <dbReference type="ARBA" id="ARBA00023163"/>
    </source>
</evidence>